<dbReference type="InterPro" id="IPR036426">
    <property type="entry name" value="Bulb-type_lectin_dom_sf"/>
</dbReference>
<evidence type="ECO:0000256" key="2">
    <source>
        <dbReference type="SAM" id="SignalP"/>
    </source>
</evidence>
<evidence type="ECO:0000313" key="5">
    <source>
        <dbReference type="Proteomes" id="UP000316093"/>
    </source>
</evidence>
<sequence>MKTGQRMACVLIAAGMGLASGSATAEVLGPGYSLEVGQRLYSVTHDYYASLDADGDFVIYRSNGTRGWSTGTRGSGAVRATMQRDGKFTLVNAAGQRVWSTPTRGRHRLFGIGSWGTAMVINARKWKPRDKKAEPFVDEILMRRGKLDWQSTAFDSPAIRRGQAGAKDAAKAAKSKRLRRQRTGH</sequence>
<evidence type="ECO:0000259" key="3">
    <source>
        <dbReference type="PROSITE" id="PS50927"/>
    </source>
</evidence>
<feature type="region of interest" description="Disordered" evidence="1">
    <location>
        <begin position="152"/>
        <end position="185"/>
    </location>
</feature>
<organism evidence="4 5">
    <name type="scientific">Luteibacter pinisoli</name>
    <dbReference type="NCBI Taxonomy" id="2589080"/>
    <lineage>
        <taxon>Bacteria</taxon>
        <taxon>Pseudomonadati</taxon>
        <taxon>Pseudomonadota</taxon>
        <taxon>Gammaproteobacteria</taxon>
        <taxon>Lysobacterales</taxon>
        <taxon>Rhodanobacteraceae</taxon>
        <taxon>Luteibacter</taxon>
    </lineage>
</organism>
<feature type="signal peptide" evidence="2">
    <location>
        <begin position="1"/>
        <end position="25"/>
    </location>
</feature>
<dbReference type="OrthoDB" id="8443920at2"/>
<dbReference type="InterPro" id="IPR001480">
    <property type="entry name" value="Bulb-type_lectin_dom"/>
</dbReference>
<gene>
    <name evidence="4" type="ORF">FIV34_04290</name>
</gene>
<dbReference type="AlphaFoldDB" id="A0A4Y5Z0W2"/>
<accession>A0A4Y5Z0W2</accession>
<dbReference type="SUPFAM" id="SSF51110">
    <property type="entry name" value="alpha-D-mannose-specific plant lectins"/>
    <property type="match status" value="1"/>
</dbReference>
<keyword evidence="5" id="KW-1185">Reference proteome</keyword>
<name>A0A4Y5Z0W2_9GAMM</name>
<dbReference type="EMBL" id="CP041046">
    <property type="protein sequence ID" value="QDE38476.1"/>
    <property type="molecule type" value="Genomic_DNA"/>
</dbReference>
<evidence type="ECO:0000313" key="4">
    <source>
        <dbReference type="EMBL" id="QDE38476.1"/>
    </source>
</evidence>
<feature type="chain" id="PRO_5021355104" description="Bulb-type lectin domain-containing protein" evidence="2">
    <location>
        <begin position="26"/>
        <end position="185"/>
    </location>
</feature>
<dbReference type="Proteomes" id="UP000316093">
    <property type="component" value="Chromosome"/>
</dbReference>
<protein>
    <recommendedName>
        <fullName evidence="3">Bulb-type lectin domain-containing protein</fullName>
    </recommendedName>
</protein>
<keyword evidence="2" id="KW-0732">Signal</keyword>
<reference evidence="4 5" key="1">
    <citation type="submission" date="2019-06" db="EMBL/GenBank/DDBJ databases">
        <title>A complete genome sequence for Luteibacter pinisoli MAH-14.</title>
        <authorList>
            <person name="Baltrus D.A."/>
        </authorList>
    </citation>
    <scope>NUCLEOTIDE SEQUENCE [LARGE SCALE GENOMIC DNA]</scope>
    <source>
        <strain evidence="4 5">MAH-14</strain>
    </source>
</reference>
<dbReference type="KEGG" id="lpy:FIV34_04290"/>
<feature type="domain" description="Bulb-type lectin" evidence="3">
    <location>
        <begin position="25"/>
        <end position="133"/>
    </location>
</feature>
<dbReference type="Gene3D" id="2.90.10.30">
    <property type="match status" value="1"/>
</dbReference>
<proteinExistence type="predicted"/>
<evidence type="ECO:0000256" key="1">
    <source>
        <dbReference type="SAM" id="MobiDB-lite"/>
    </source>
</evidence>
<feature type="compositionally biased region" description="Basic residues" evidence="1">
    <location>
        <begin position="173"/>
        <end position="185"/>
    </location>
</feature>
<dbReference type="PROSITE" id="PS50927">
    <property type="entry name" value="BULB_LECTIN"/>
    <property type="match status" value="1"/>
</dbReference>